<evidence type="ECO:0000313" key="4">
    <source>
        <dbReference type="Proteomes" id="UP001310386"/>
    </source>
</evidence>
<protein>
    <submittedName>
        <fullName evidence="3">PAS domain S-box protein</fullName>
    </submittedName>
</protein>
<dbReference type="InterPro" id="IPR000700">
    <property type="entry name" value="PAS-assoc_C"/>
</dbReference>
<sequence>MLMKENQQRYESLFENHPDPVLLLSREAEILNMNDAGEKITGYTKDELLPFKSNLLHEDQELYRRHFHQALKGESQEFESIIRYKAGQAILLRITLVPIMVDKEIIGVYCIAKDISEYRKMQRSLLESILNLLSYSRRVVYYKRSVQVKKKNGEKVRNHEYISCQKFKPRIWRSRDFQ</sequence>
<organism evidence="3 4">
    <name type="scientific">Ferviditalea candida</name>
    <dbReference type="NCBI Taxonomy" id="3108399"/>
    <lineage>
        <taxon>Bacteria</taxon>
        <taxon>Bacillati</taxon>
        <taxon>Bacillota</taxon>
        <taxon>Bacilli</taxon>
        <taxon>Bacillales</taxon>
        <taxon>Paenibacillaceae</taxon>
        <taxon>Ferviditalea</taxon>
    </lineage>
</organism>
<evidence type="ECO:0000259" key="2">
    <source>
        <dbReference type="PROSITE" id="PS50113"/>
    </source>
</evidence>
<proteinExistence type="predicted"/>
<dbReference type="Gene3D" id="3.30.450.20">
    <property type="entry name" value="PAS domain"/>
    <property type="match status" value="1"/>
</dbReference>
<dbReference type="InterPro" id="IPR035965">
    <property type="entry name" value="PAS-like_dom_sf"/>
</dbReference>
<dbReference type="PROSITE" id="PS50113">
    <property type="entry name" value="PAC"/>
    <property type="match status" value="1"/>
</dbReference>
<dbReference type="InterPro" id="IPR013767">
    <property type="entry name" value="PAS_fold"/>
</dbReference>
<feature type="domain" description="PAC" evidence="2">
    <location>
        <begin position="76"/>
        <end position="127"/>
    </location>
</feature>
<dbReference type="InterPro" id="IPR000014">
    <property type="entry name" value="PAS"/>
</dbReference>
<reference evidence="3" key="1">
    <citation type="submission" date="2023-12" db="EMBL/GenBank/DDBJ databases">
        <title>Fervidustalea candida gen. nov., sp. nov., a novel member of the family Paenibacillaceae isolated from a geothermal area.</title>
        <authorList>
            <person name="Li W.-J."/>
            <person name="Jiao J.-Y."/>
            <person name="Chen Y."/>
        </authorList>
    </citation>
    <scope>NUCLEOTIDE SEQUENCE</scope>
    <source>
        <strain evidence="3">SYSU GA230002</strain>
    </source>
</reference>
<dbReference type="RefSeq" id="WP_371753870.1">
    <property type="nucleotide sequence ID" value="NZ_JAYJLD010000010.1"/>
</dbReference>
<evidence type="ECO:0000259" key="1">
    <source>
        <dbReference type="PROSITE" id="PS50112"/>
    </source>
</evidence>
<gene>
    <name evidence="3" type="ORF">VF724_08745</name>
</gene>
<evidence type="ECO:0000313" key="3">
    <source>
        <dbReference type="EMBL" id="MEB3101749.1"/>
    </source>
</evidence>
<feature type="domain" description="PAS" evidence="1">
    <location>
        <begin position="6"/>
        <end position="49"/>
    </location>
</feature>
<accession>A0ABU5ZGW2</accession>
<dbReference type="SUPFAM" id="SSF55785">
    <property type="entry name" value="PYP-like sensor domain (PAS domain)"/>
    <property type="match status" value="1"/>
</dbReference>
<name>A0ABU5ZGW2_9BACL</name>
<dbReference type="Proteomes" id="UP001310386">
    <property type="component" value="Unassembled WGS sequence"/>
</dbReference>
<keyword evidence="4" id="KW-1185">Reference proteome</keyword>
<comment type="caution">
    <text evidence="3">The sequence shown here is derived from an EMBL/GenBank/DDBJ whole genome shotgun (WGS) entry which is preliminary data.</text>
</comment>
<dbReference type="SMART" id="SM00091">
    <property type="entry name" value="PAS"/>
    <property type="match status" value="1"/>
</dbReference>
<dbReference type="EMBL" id="JAYJLD010000010">
    <property type="protein sequence ID" value="MEB3101749.1"/>
    <property type="molecule type" value="Genomic_DNA"/>
</dbReference>
<dbReference type="NCBIfam" id="TIGR00229">
    <property type="entry name" value="sensory_box"/>
    <property type="match status" value="1"/>
</dbReference>
<dbReference type="Pfam" id="PF00989">
    <property type="entry name" value="PAS"/>
    <property type="match status" value="1"/>
</dbReference>
<dbReference type="CDD" id="cd00130">
    <property type="entry name" value="PAS"/>
    <property type="match status" value="1"/>
</dbReference>
<dbReference type="PROSITE" id="PS50112">
    <property type="entry name" value="PAS"/>
    <property type="match status" value="1"/>
</dbReference>